<keyword evidence="2" id="KW-0315">Glutamine amidotransferase</keyword>
<evidence type="ECO:0000313" key="3">
    <source>
        <dbReference type="EMBL" id="MDX7018397.1"/>
    </source>
</evidence>
<comment type="caution">
    <text evidence="3">The sequence shown here is derived from an EMBL/GenBank/DDBJ whole genome shotgun (WGS) entry which is preliminary data.</text>
</comment>
<feature type="non-terminal residue" evidence="3">
    <location>
        <position position="1"/>
    </location>
</feature>
<keyword evidence="3" id="KW-0328">Glycosyltransferase</keyword>
<sequence>GDAVYITEQGQQFTRQCAENPQLVPCLFEYVYFARPDSFIDKISVYNARLRMGQKLGAKIAKEWEDFQLVLVIAFPETSCDIALEFAHILI</sequence>
<evidence type="ECO:0000256" key="1">
    <source>
        <dbReference type="ARBA" id="ARBA00022679"/>
    </source>
</evidence>
<accession>A0AAW9EBZ3</accession>
<dbReference type="Gene3D" id="3.40.50.2020">
    <property type="match status" value="1"/>
</dbReference>
<dbReference type="AlphaFoldDB" id="A0AAW9EBZ3"/>
<dbReference type="Proteomes" id="UP001279012">
    <property type="component" value="Unassembled WGS sequence"/>
</dbReference>
<protein>
    <submittedName>
        <fullName evidence="3">Amidophosphoribosyltransferase</fullName>
        <ecNumber evidence="3">2.4.2.14</ecNumber>
    </submittedName>
</protein>
<dbReference type="GO" id="GO:0004044">
    <property type="term" value="F:amidophosphoribosyltransferase activity"/>
    <property type="evidence" value="ECO:0007669"/>
    <property type="project" value="UniProtKB-EC"/>
</dbReference>
<proteinExistence type="predicted"/>
<name>A0AAW9EBZ3_KLEAE</name>
<dbReference type="InterPro" id="IPR029057">
    <property type="entry name" value="PRTase-like"/>
</dbReference>
<reference evidence="3" key="1">
    <citation type="submission" date="2023-11" db="EMBL/GenBank/DDBJ databases">
        <title>Detection of rare carbapenemases in Enterobacterales - comparison of two colorimetric and two CIM-based carbapenemase assays.</title>
        <authorList>
            <person name="Schaffarczyk L."/>
            <person name="Noster J."/>
            <person name="Stelzer Y."/>
            <person name="Sattler J."/>
            <person name="Gatermann S."/>
            <person name="Hamprecht A."/>
        </authorList>
    </citation>
    <scope>NUCLEOTIDE SEQUENCE</scope>
    <source>
        <strain evidence="3">CIM-Cont-037</strain>
    </source>
</reference>
<evidence type="ECO:0000256" key="2">
    <source>
        <dbReference type="ARBA" id="ARBA00022962"/>
    </source>
</evidence>
<dbReference type="Gene3D" id="3.60.20.10">
    <property type="entry name" value="Glutamine Phosphoribosylpyrophosphate, subunit 1, domain 1"/>
    <property type="match status" value="1"/>
</dbReference>
<organism evidence="3 4">
    <name type="scientific">Klebsiella aerogenes</name>
    <name type="common">Enterobacter aerogenes</name>
    <dbReference type="NCBI Taxonomy" id="548"/>
    <lineage>
        <taxon>Bacteria</taxon>
        <taxon>Pseudomonadati</taxon>
        <taxon>Pseudomonadota</taxon>
        <taxon>Gammaproteobacteria</taxon>
        <taxon>Enterobacterales</taxon>
        <taxon>Enterobacteriaceae</taxon>
        <taxon>Klebsiella/Raoultella group</taxon>
        <taxon>Klebsiella</taxon>
    </lineage>
</organism>
<dbReference type="EC" id="2.4.2.14" evidence="3"/>
<feature type="non-terminal residue" evidence="3">
    <location>
        <position position="91"/>
    </location>
</feature>
<gene>
    <name evidence="3" type="ORF">SJ059_28665</name>
</gene>
<dbReference type="SUPFAM" id="SSF53271">
    <property type="entry name" value="PRTase-like"/>
    <property type="match status" value="1"/>
</dbReference>
<keyword evidence="1 3" id="KW-0808">Transferase</keyword>
<dbReference type="InterPro" id="IPR029055">
    <property type="entry name" value="Ntn_hydrolases_N"/>
</dbReference>
<dbReference type="EMBL" id="JAWZZT010000879">
    <property type="protein sequence ID" value="MDX7018397.1"/>
    <property type="molecule type" value="Genomic_DNA"/>
</dbReference>
<evidence type="ECO:0000313" key="4">
    <source>
        <dbReference type="Proteomes" id="UP001279012"/>
    </source>
</evidence>
<dbReference type="PANTHER" id="PTHR11907">
    <property type="entry name" value="AMIDOPHOSPHORIBOSYLTRANSFERASE"/>
    <property type="match status" value="1"/>
</dbReference>